<evidence type="ECO:0000256" key="2">
    <source>
        <dbReference type="SAM" id="Phobius"/>
    </source>
</evidence>
<organism evidence="4 5">
    <name type="scientific">Macrococcus equipercicus</name>
    <dbReference type="NCBI Taxonomy" id="69967"/>
    <lineage>
        <taxon>Bacteria</taxon>
        <taxon>Bacillati</taxon>
        <taxon>Bacillota</taxon>
        <taxon>Bacilli</taxon>
        <taxon>Bacillales</taxon>
        <taxon>Staphylococcaceae</taxon>
        <taxon>Macrococcus</taxon>
    </lineage>
</organism>
<protein>
    <submittedName>
        <fullName evidence="4">AAA family ATPase</fullName>
    </submittedName>
</protein>
<dbReference type="PANTHER" id="PTHR41259:SF1">
    <property type="entry name" value="DOUBLE-STRAND BREAK REPAIR RAD50 ATPASE, PUTATIVE-RELATED"/>
    <property type="match status" value="1"/>
</dbReference>
<dbReference type="Proteomes" id="UP000295735">
    <property type="component" value="Unassembled WGS sequence"/>
</dbReference>
<name>A0ABQ6R7U3_9STAP</name>
<gene>
    <name evidence="4" type="ORF">ERX35_008175</name>
</gene>
<keyword evidence="2" id="KW-1133">Transmembrane helix</keyword>
<comment type="caution">
    <text evidence="4">The sequence shown here is derived from an EMBL/GenBank/DDBJ whole genome shotgun (WGS) entry which is preliminary data.</text>
</comment>
<reference evidence="4 5" key="1">
    <citation type="submission" date="2019-09" db="EMBL/GenBank/DDBJ databases">
        <authorList>
            <person name="Mazhar S."/>
            <person name="Altermann E."/>
            <person name="Hill C."/>
            <person name="Mcauliffe O."/>
        </authorList>
    </citation>
    <scope>NUCLEOTIDE SEQUENCE [LARGE SCALE GENOMIC DNA]</scope>
    <source>
        <strain evidence="4 5">ATCC 51831</strain>
    </source>
</reference>
<feature type="coiled-coil region" evidence="1">
    <location>
        <begin position="370"/>
        <end position="440"/>
    </location>
</feature>
<dbReference type="EMBL" id="SCWC02000005">
    <property type="protein sequence ID" value="KAA1039169.1"/>
    <property type="molecule type" value="Genomic_DNA"/>
</dbReference>
<dbReference type="RefSeq" id="WP_149459428.1">
    <property type="nucleotide sequence ID" value="NZ_SCWC02000005.1"/>
</dbReference>
<feature type="coiled-coil region" evidence="1">
    <location>
        <begin position="718"/>
        <end position="794"/>
    </location>
</feature>
<dbReference type="Gene3D" id="3.40.50.300">
    <property type="entry name" value="P-loop containing nucleotide triphosphate hydrolases"/>
    <property type="match status" value="2"/>
</dbReference>
<dbReference type="SUPFAM" id="SSF52540">
    <property type="entry name" value="P-loop containing nucleoside triphosphate hydrolases"/>
    <property type="match status" value="1"/>
</dbReference>
<keyword evidence="2" id="KW-0472">Membrane</keyword>
<keyword evidence="2" id="KW-0812">Transmembrane</keyword>
<feature type="transmembrane region" description="Helical" evidence="2">
    <location>
        <begin position="480"/>
        <end position="498"/>
    </location>
</feature>
<dbReference type="InterPro" id="IPR038734">
    <property type="entry name" value="YhaN_AAA"/>
</dbReference>
<feature type="coiled-coil region" evidence="1">
    <location>
        <begin position="547"/>
        <end position="585"/>
    </location>
</feature>
<dbReference type="InterPro" id="IPR027417">
    <property type="entry name" value="P-loop_NTPase"/>
</dbReference>
<accession>A0ABQ6R7U3</accession>
<keyword evidence="1" id="KW-0175">Coiled coil</keyword>
<dbReference type="PANTHER" id="PTHR41259">
    <property type="entry name" value="DOUBLE-STRAND BREAK REPAIR RAD50 ATPASE, PUTATIVE-RELATED"/>
    <property type="match status" value="1"/>
</dbReference>
<evidence type="ECO:0000259" key="3">
    <source>
        <dbReference type="Pfam" id="PF13514"/>
    </source>
</evidence>
<proteinExistence type="predicted"/>
<sequence length="967" mass="112976">MNIKSLEIYGYGRLQQRKYQLNRSFTQIYGENETGKSTMQLFIHSILFGFPGPDEPKLMPRFATTYGGNLIIEIDGEELFVERVYREHKEELTVMYQDQPKDAAWLNQKLSFITKETYRQIFSFDVLSLQHVHQLTENKLQTYLLQAGVFGSTEYSSLESKLEEEKLKIITHDHESGELYDHLLTLNNLEIQIREEENKLQHYDVHTSRAYQLKGKIDMLRSHIDQLTEIQQRKQKEMMFHADMKEWKQLEHQLNIEPVVFPDNGIERYESLKRQRYNNERDIMLRAEKVKQLTKEAAIELMPDVAYETAQGLLKEEPVIKQHEKTLNNLDRDILDKQAAMHSLQTDIGWSRYEDIPLGDSLKEQIIYNVAEKERLLSQLEQLNREREQAKSEAAMTAQERAELEPHIVSDDQYSNGIQLGAQQDELAQKTELYNKLSAEQKRNAAVDEVKRKKLNIAYGIIALAAVAAAVYFFFSAMLIPALAMIVIPIGMIILFLLNKQPRTYEWNILDDEISALESSIAALAGSLDDSFDLSVQRDYRERLTVLDREQKLHKRKEQQLNNSLEKKQAAYAVIVRELEKTKEQLRLPAHFEDSLLHHAYRTVSRMQQLKTAIDQLKTQYLAQQSVIENFRARLADFGGITNHEHLTVAFQELSAIVKSEEKKRTHKLRRDEQLTISERELAAVKTSADEMNAEIAQLFSDTAAADEAAYYARFAEYKQYKKDLERHQQLSRKLEDENFTYEMNTELAHTSAEDLRRSEAEISDQIHELKDALQQEQFELHRTEQEMAELEKDTTLSGLNYQYAIEREIVNRLAKEYGALNYIETLIASHRQKVKEERIPHIISEASRIFSTLTEGRYIAVMYEVELVVKHKDGQVYHPTELSQSTKELLYIAMRLSLIQHLHHLYPLPIIIDDAFVHFDKQRKDFIIDYLMRKEDNQVLYFTPNRSTNIPGKNTLVLERHDKETK</sequence>
<feature type="transmembrane region" description="Helical" evidence="2">
    <location>
        <begin position="457"/>
        <end position="474"/>
    </location>
</feature>
<evidence type="ECO:0000313" key="4">
    <source>
        <dbReference type="EMBL" id="KAA1039169.1"/>
    </source>
</evidence>
<feature type="domain" description="YhaN AAA" evidence="3">
    <location>
        <begin position="1"/>
        <end position="199"/>
    </location>
</feature>
<evidence type="ECO:0000256" key="1">
    <source>
        <dbReference type="SAM" id="Coils"/>
    </source>
</evidence>
<dbReference type="Pfam" id="PF13514">
    <property type="entry name" value="AAA_27"/>
    <property type="match status" value="1"/>
</dbReference>
<evidence type="ECO:0000313" key="5">
    <source>
        <dbReference type="Proteomes" id="UP000295735"/>
    </source>
</evidence>
<keyword evidence="5" id="KW-1185">Reference proteome</keyword>